<evidence type="ECO:0000256" key="1">
    <source>
        <dbReference type="ARBA" id="ARBA00022679"/>
    </source>
</evidence>
<feature type="domain" description="Protein kinase" evidence="8">
    <location>
        <begin position="225"/>
        <end position="533"/>
    </location>
</feature>
<dbReference type="EMBL" id="JAAAIP010000930">
    <property type="protein sequence ID" value="KAG0311402.1"/>
    <property type="molecule type" value="Genomic_DNA"/>
</dbReference>
<feature type="region of interest" description="Disordered" evidence="7">
    <location>
        <begin position="1"/>
        <end position="23"/>
    </location>
</feature>
<comment type="similarity">
    <text evidence="5">Belongs to the protein kinase superfamily. Ser/Thr protein kinase family. GCN2 subfamily.</text>
</comment>
<dbReference type="PROSITE" id="PS00108">
    <property type="entry name" value="PROTEIN_KINASE_ST"/>
    <property type="match status" value="1"/>
</dbReference>
<evidence type="ECO:0000256" key="2">
    <source>
        <dbReference type="ARBA" id="ARBA00022741"/>
    </source>
</evidence>
<evidence type="ECO:0000256" key="6">
    <source>
        <dbReference type="PROSITE-ProRule" id="PRU10141"/>
    </source>
</evidence>
<dbReference type="GO" id="GO:0110031">
    <property type="term" value="P:negative regulation of G2/MI transition of meiotic cell cycle"/>
    <property type="evidence" value="ECO:0007669"/>
    <property type="project" value="TreeGrafter"/>
</dbReference>
<sequence length="558" mass="62096">MTQSEDSTSDLPDPLPSKSTTEHMQLESVMDVDKPEAGVEGDVESFISTSLPSSFLLGARTLNQRGASTLGLSTPHTRLNPLHLEGERIPATPKRRSIVPRDEDDNYLSTPSRISASTAAVLPVFSRSDSLLSRMNEKGTLLGKHPQTPSPDEERGVRSKGFKGLSTKARFNLDYLSESQWYSDYAHHLTAEYLEELFHLDRRVMFREAKSGSGLYPDYLTANFYTNEMSLGAGQFADVLKVQSKQSKEFYAVKRLLKTVKGAMERKHYLNEVRNMWRVEKSPNVLQLLEAWEQKGKIYMRMELCKLGNLKSALLAQKKYGGFDERRMWKCLTDLASGLRAIHDSNVIHLDIKSENVFVTASGSLKIGDFGLSLTYPIEVKDITEGDKYYVAQELLRGQCGKYSDIFSLGMTMYEMVTNRIGDLPGEGPEWHRLRAGDVDMSEYMVGKALSPPASHQLKDPSGITSGGASASPSEAETLLADPSQEVLVKVSSPHKLFAKEMLELIQDMIQPAFEKRPAASVVVKCAPIQKILAIRSEQRSKGVRSDEAMSGLLLQSI</sequence>
<keyword evidence="1" id="KW-0808">Transferase</keyword>
<dbReference type="GO" id="GO:0005737">
    <property type="term" value="C:cytoplasm"/>
    <property type="evidence" value="ECO:0007669"/>
    <property type="project" value="TreeGrafter"/>
</dbReference>
<dbReference type="AlphaFoldDB" id="A0A9P6R2Y1"/>
<keyword evidence="2 6" id="KW-0547">Nucleotide-binding</keyword>
<comment type="caution">
    <text evidence="9">The sequence shown here is derived from an EMBL/GenBank/DDBJ whole genome shotgun (WGS) entry which is preliminary data.</text>
</comment>
<dbReference type="GO" id="GO:0005634">
    <property type="term" value="C:nucleus"/>
    <property type="evidence" value="ECO:0007669"/>
    <property type="project" value="TreeGrafter"/>
</dbReference>
<evidence type="ECO:0000256" key="3">
    <source>
        <dbReference type="ARBA" id="ARBA00022777"/>
    </source>
</evidence>
<dbReference type="InterPro" id="IPR000719">
    <property type="entry name" value="Prot_kinase_dom"/>
</dbReference>
<keyword evidence="10" id="KW-1185">Reference proteome</keyword>
<feature type="compositionally biased region" description="Polar residues" evidence="7">
    <location>
        <begin position="1"/>
        <end position="10"/>
    </location>
</feature>
<feature type="compositionally biased region" description="Low complexity" evidence="7">
    <location>
        <begin position="467"/>
        <end position="476"/>
    </location>
</feature>
<keyword evidence="3" id="KW-0418">Kinase</keyword>
<gene>
    <name evidence="9" type="ORF">BGZ99_010211</name>
</gene>
<dbReference type="PANTHER" id="PTHR11042:SF190">
    <property type="entry name" value="MITOSIS INHIBITOR PROTEIN KINASE MIK1"/>
    <property type="match status" value="1"/>
</dbReference>
<dbReference type="GO" id="GO:0005524">
    <property type="term" value="F:ATP binding"/>
    <property type="evidence" value="ECO:0007669"/>
    <property type="project" value="UniProtKB-UniRule"/>
</dbReference>
<dbReference type="Pfam" id="PF00069">
    <property type="entry name" value="Pkinase"/>
    <property type="match status" value="1"/>
</dbReference>
<evidence type="ECO:0000256" key="7">
    <source>
        <dbReference type="SAM" id="MobiDB-lite"/>
    </source>
</evidence>
<dbReference type="PANTHER" id="PTHR11042">
    <property type="entry name" value="EUKARYOTIC TRANSLATION INITIATION FACTOR 2-ALPHA KINASE EIF2-ALPHA KINASE -RELATED"/>
    <property type="match status" value="1"/>
</dbReference>
<dbReference type="GO" id="GO:0004672">
    <property type="term" value="F:protein kinase activity"/>
    <property type="evidence" value="ECO:0007669"/>
    <property type="project" value="InterPro"/>
</dbReference>
<dbReference type="Gene3D" id="1.10.510.10">
    <property type="entry name" value="Transferase(Phosphotransferase) domain 1"/>
    <property type="match status" value="1"/>
</dbReference>
<feature type="region of interest" description="Disordered" evidence="7">
    <location>
        <begin position="138"/>
        <end position="159"/>
    </location>
</feature>
<dbReference type="InterPro" id="IPR050339">
    <property type="entry name" value="CC_SR_Kinase"/>
</dbReference>
<evidence type="ECO:0000259" key="8">
    <source>
        <dbReference type="PROSITE" id="PS50011"/>
    </source>
</evidence>
<dbReference type="Gene3D" id="3.30.200.20">
    <property type="entry name" value="Phosphorylase Kinase, domain 1"/>
    <property type="match status" value="1"/>
</dbReference>
<evidence type="ECO:0000313" key="10">
    <source>
        <dbReference type="Proteomes" id="UP000738325"/>
    </source>
</evidence>
<protein>
    <recommendedName>
        <fullName evidence="8">Protein kinase domain-containing protein</fullName>
    </recommendedName>
</protein>
<feature type="region of interest" description="Disordered" evidence="7">
    <location>
        <begin position="452"/>
        <end position="476"/>
    </location>
</feature>
<accession>A0A9P6R2Y1</accession>
<dbReference type="InterPro" id="IPR017441">
    <property type="entry name" value="Protein_kinase_ATP_BS"/>
</dbReference>
<keyword evidence="4 6" id="KW-0067">ATP-binding</keyword>
<dbReference type="PROSITE" id="PS00107">
    <property type="entry name" value="PROTEIN_KINASE_ATP"/>
    <property type="match status" value="1"/>
</dbReference>
<dbReference type="SUPFAM" id="SSF56112">
    <property type="entry name" value="Protein kinase-like (PK-like)"/>
    <property type="match status" value="1"/>
</dbReference>
<feature type="binding site" evidence="6">
    <location>
        <position position="254"/>
    </location>
    <ligand>
        <name>ATP</name>
        <dbReference type="ChEBI" id="CHEBI:30616"/>
    </ligand>
</feature>
<dbReference type="InterPro" id="IPR011009">
    <property type="entry name" value="Kinase-like_dom_sf"/>
</dbReference>
<dbReference type="InterPro" id="IPR008271">
    <property type="entry name" value="Ser/Thr_kinase_AS"/>
</dbReference>
<evidence type="ECO:0000313" key="9">
    <source>
        <dbReference type="EMBL" id="KAG0311402.1"/>
    </source>
</evidence>
<name>A0A9P6R2Y1_9FUNG</name>
<organism evidence="9 10">
    <name type="scientific">Dissophora globulifera</name>
    <dbReference type="NCBI Taxonomy" id="979702"/>
    <lineage>
        <taxon>Eukaryota</taxon>
        <taxon>Fungi</taxon>
        <taxon>Fungi incertae sedis</taxon>
        <taxon>Mucoromycota</taxon>
        <taxon>Mortierellomycotina</taxon>
        <taxon>Mortierellomycetes</taxon>
        <taxon>Mortierellales</taxon>
        <taxon>Mortierellaceae</taxon>
        <taxon>Dissophora</taxon>
    </lineage>
</organism>
<dbReference type="OrthoDB" id="5337378at2759"/>
<reference evidence="9" key="1">
    <citation type="journal article" date="2020" name="Fungal Divers.">
        <title>Resolving the Mortierellaceae phylogeny through synthesis of multi-gene phylogenetics and phylogenomics.</title>
        <authorList>
            <person name="Vandepol N."/>
            <person name="Liber J."/>
            <person name="Desiro A."/>
            <person name="Na H."/>
            <person name="Kennedy M."/>
            <person name="Barry K."/>
            <person name="Grigoriev I.V."/>
            <person name="Miller A.N."/>
            <person name="O'Donnell K."/>
            <person name="Stajich J.E."/>
            <person name="Bonito G."/>
        </authorList>
    </citation>
    <scope>NUCLEOTIDE SEQUENCE</scope>
    <source>
        <strain evidence="9">REB-010B</strain>
    </source>
</reference>
<dbReference type="SMART" id="SM00220">
    <property type="entry name" value="S_TKc"/>
    <property type="match status" value="1"/>
</dbReference>
<proteinExistence type="inferred from homology"/>
<evidence type="ECO:0000256" key="5">
    <source>
        <dbReference type="ARBA" id="ARBA00037982"/>
    </source>
</evidence>
<dbReference type="Proteomes" id="UP000738325">
    <property type="component" value="Unassembled WGS sequence"/>
</dbReference>
<dbReference type="PROSITE" id="PS50011">
    <property type="entry name" value="PROTEIN_KINASE_DOM"/>
    <property type="match status" value="1"/>
</dbReference>
<evidence type="ECO:0000256" key="4">
    <source>
        <dbReference type="ARBA" id="ARBA00022840"/>
    </source>
</evidence>